<protein>
    <submittedName>
        <fullName evidence="2">Homoserine kinase type II</fullName>
        <ecNumber evidence="2">2.7.1.39</ecNumber>
    </submittedName>
</protein>
<dbReference type="Proteomes" id="UP000570361">
    <property type="component" value="Unassembled WGS sequence"/>
</dbReference>
<evidence type="ECO:0000259" key="1">
    <source>
        <dbReference type="Pfam" id="PF01636"/>
    </source>
</evidence>
<dbReference type="Pfam" id="PF01636">
    <property type="entry name" value="APH"/>
    <property type="match status" value="1"/>
</dbReference>
<dbReference type="InterPro" id="IPR011009">
    <property type="entry name" value="Kinase-like_dom_sf"/>
</dbReference>
<dbReference type="Gene3D" id="3.90.1200.10">
    <property type="match status" value="1"/>
</dbReference>
<organism evidence="2 3">
    <name type="scientific">Paenibacillus phyllosphaerae</name>
    <dbReference type="NCBI Taxonomy" id="274593"/>
    <lineage>
        <taxon>Bacteria</taxon>
        <taxon>Bacillati</taxon>
        <taxon>Bacillota</taxon>
        <taxon>Bacilli</taxon>
        <taxon>Bacillales</taxon>
        <taxon>Paenibacillaceae</taxon>
        <taxon>Paenibacillus</taxon>
    </lineage>
</organism>
<feature type="domain" description="Aminoglycoside phosphotransferase" evidence="1">
    <location>
        <begin position="29"/>
        <end position="259"/>
    </location>
</feature>
<reference evidence="2 3" key="1">
    <citation type="submission" date="2020-08" db="EMBL/GenBank/DDBJ databases">
        <title>Genomic Encyclopedia of Type Strains, Phase III (KMG-III): the genomes of soil and plant-associated and newly described type strains.</title>
        <authorList>
            <person name="Whitman W."/>
        </authorList>
    </citation>
    <scope>NUCLEOTIDE SEQUENCE [LARGE SCALE GENOMIC DNA]</scope>
    <source>
        <strain evidence="2 3">CECT 5862</strain>
    </source>
</reference>
<keyword evidence="2" id="KW-0418">Kinase</keyword>
<comment type="caution">
    <text evidence="2">The sequence shown here is derived from an EMBL/GenBank/DDBJ whole genome shotgun (WGS) entry which is preliminary data.</text>
</comment>
<keyword evidence="3" id="KW-1185">Reference proteome</keyword>
<name>A0A7W5FM14_9BACL</name>
<keyword evidence="2" id="KW-0808">Transferase</keyword>
<dbReference type="InterPro" id="IPR002575">
    <property type="entry name" value="Aminoglycoside_PTrfase"/>
</dbReference>
<evidence type="ECO:0000313" key="3">
    <source>
        <dbReference type="Proteomes" id="UP000570361"/>
    </source>
</evidence>
<dbReference type="AlphaFoldDB" id="A0A7W5FM14"/>
<sequence>MNLLIVEQLWGVSQPYNAIVLPAEGGRQMYRINCRNDSYTLRFYANDQQLKRVRCEHRMLRSLADSPLSIAVPRPVESVSGESIIWIAEHRRYAVLMKRPPGVQPCLNDTAAQYQSGRGLAELNLLLAALRLSISGERNPGFYELGRFYPGVTDVQSFSYGLPIRRQQQERVVALLAEAMERIASRSYRDLPRQWIHGGCTNGSLLIGTAGRITGLMNFEYCCYDVRGMDLAIALGGGSPARWEQGDGWGGIEAFAGGYLDLLALEAEEVKQLPFLIRLHRLAMLIDGYGRYVEGLYSQASVRRLVDQTLAADGWLRAHGDELIRRLLAMMD</sequence>
<accession>A0A7W5FM14</accession>
<dbReference type="Gene3D" id="3.30.200.20">
    <property type="entry name" value="Phosphorylase Kinase, domain 1"/>
    <property type="match status" value="1"/>
</dbReference>
<evidence type="ECO:0000313" key="2">
    <source>
        <dbReference type="EMBL" id="MBB3109514.1"/>
    </source>
</evidence>
<dbReference type="EMBL" id="JACHXK010000002">
    <property type="protein sequence ID" value="MBB3109514.1"/>
    <property type="molecule type" value="Genomic_DNA"/>
</dbReference>
<gene>
    <name evidence="2" type="ORF">FHS18_001566</name>
</gene>
<dbReference type="RefSeq" id="WP_183598606.1">
    <property type="nucleotide sequence ID" value="NZ_JACHXK010000002.1"/>
</dbReference>
<dbReference type="EC" id="2.7.1.39" evidence="2"/>
<dbReference type="SUPFAM" id="SSF56112">
    <property type="entry name" value="Protein kinase-like (PK-like)"/>
    <property type="match status" value="1"/>
</dbReference>
<dbReference type="GO" id="GO:0004413">
    <property type="term" value="F:homoserine kinase activity"/>
    <property type="evidence" value="ECO:0007669"/>
    <property type="project" value="UniProtKB-EC"/>
</dbReference>
<proteinExistence type="predicted"/>